<dbReference type="CDD" id="cd10030">
    <property type="entry name" value="UDG-F4_TTUDGA_SPO1dp_like"/>
    <property type="match status" value="1"/>
</dbReference>
<evidence type="ECO:0000256" key="1">
    <source>
        <dbReference type="ARBA" id="ARBA00022485"/>
    </source>
</evidence>
<dbReference type="Pfam" id="PF03167">
    <property type="entry name" value="UDG"/>
    <property type="match status" value="1"/>
</dbReference>
<dbReference type="GO" id="GO:0097506">
    <property type="term" value="F:deaminated base DNA N-glycosylase activity"/>
    <property type="evidence" value="ECO:0007669"/>
    <property type="project" value="UniProtKB-ARBA"/>
</dbReference>
<dbReference type="EMBL" id="AZFF01000021">
    <property type="protein sequence ID" value="KRL53325.1"/>
    <property type="molecule type" value="Genomic_DNA"/>
</dbReference>
<keyword evidence="2" id="KW-0479">Metal-binding</keyword>
<gene>
    <name evidence="9" type="ORF">FD35_GL001320</name>
</gene>
<dbReference type="PATRIC" id="fig|1114972.6.peg.1338"/>
<evidence type="ECO:0000256" key="6">
    <source>
        <dbReference type="ARBA" id="ARBA00023014"/>
    </source>
</evidence>
<evidence type="ECO:0000256" key="4">
    <source>
        <dbReference type="ARBA" id="ARBA00022801"/>
    </source>
</evidence>
<dbReference type="SMART" id="SM00987">
    <property type="entry name" value="UreE_C"/>
    <property type="match status" value="1"/>
</dbReference>
<dbReference type="InterPro" id="IPR051536">
    <property type="entry name" value="UDG_Type-4/5"/>
</dbReference>
<evidence type="ECO:0000256" key="5">
    <source>
        <dbReference type="ARBA" id="ARBA00023004"/>
    </source>
</evidence>
<protein>
    <submittedName>
        <fullName evidence="9">Uracil-DNA glycosylase family protein</fullName>
    </submittedName>
</protein>
<dbReference type="OrthoDB" id="5290748at2"/>
<dbReference type="eggNOG" id="COG1573">
    <property type="taxonomic scope" value="Bacteria"/>
</dbReference>
<keyword evidence="6" id="KW-0411">Iron-sulfur</keyword>
<keyword evidence="3" id="KW-0227">DNA damage</keyword>
<keyword evidence="5" id="KW-0408">Iron</keyword>
<dbReference type="PANTHER" id="PTHR33693">
    <property type="entry name" value="TYPE-5 URACIL-DNA GLYCOSYLASE"/>
    <property type="match status" value="1"/>
</dbReference>
<dbReference type="Proteomes" id="UP000051999">
    <property type="component" value="Unassembled WGS sequence"/>
</dbReference>
<dbReference type="InterPro" id="IPR036895">
    <property type="entry name" value="Uracil-DNA_glycosylase-like_sf"/>
</dbReference>
<dbReference type="InterPro" id="IPR005122">
    <property type="entry name" value="Uracil-DNA_glycosylase-like"/>
</dbReference>
<dbReference type="GO" id="GO:0006281">
    <property type="term" value="P:DNA repair"/>
    <property type="evidence" value="ECO:0007669"/>
    <property type="project" value="UniProtKB-KW"/>
</dbReference>
<evidence type="ECO:0000313" key="9">
    <source>
        <dbReference type="EMBL" id="KRL53325.1"/>
    </source>
</evidence>
<dbReference type="STRING" id="1114972.FD35_GL001320"/>
<reference evidence="9 10" key="1">
    <citation type="journal article" date="2015" name="Genome Announc.">
        <title>Expanding the biotechnology potential of lactobacilli through comparative genomics of 213 strains and associated genera.</title>
        <authorList>
            <person name="Sun Z."/>
            <person name="Harris H.M."/>
            <person name="McCann A."/>
            <person name="Guo C."/>
            <person name="Argimon S."/>
            <person name="Zhang W."/>
            <person name="Yang X."/>
            <person name="Jeffery I.B."/>
            <person name="Cooney J.C."/>
            <person name="Kagawa T.F."/>
            <person name="Liu W."/>
            <person name="Song Y."/>
            <person name="Salvetti E."/>
            <person name="Wrobel A."/>
            <person name="Rasinkangas P."/>
            <person name="Parkhill J."/>
            <person name="Rea M.C."/>
            <person name="O'Sullivan O."/>
            <person name="Ritari J."/>
            <person name="Douillard F.P."/>
            <person name="Paul Ross R."/>
            <person name="Yang R."/>
            <person name="Briner A.E."/>
            <person name="Felis G.E."/>
            <person name="de Vos W.M."/>
            <person name="Barrangou R."/>
            <person name="Klaenhammer T.R."/>
            <person name="Caufield P.W."/>
            <person name="Cui Y."/>
            <person name="Zhang H."/>
            <person name="O'Toole P.W."/>
        </authorList>
    </citation>
    <scope>NUCLEOTIDE SEQUENCE [LARGE SCALE GENOMIC DNA]</scope>
    <source>
        <strain evidence="9 10">DSM 15814</strain>
    </source>
</reference>
<keyword evidence="10" id="KW-1185">Reference proteome</keyword>
<organism evidence="9 10">
    <name type="scientific">Furfurilactobacillus rossiae DSM 15814</name>
    <dbReference type="NCBI Taxonomy" id="1114972"/>
    <lineage>
        <taxon>Bacteria</taxon>
        <taxon>Bacillati</taxon>
        <taxon>Bacillota</taxon>
        <taxon>Bacilli</taxon>
        <taxon>Lactobacillales</taxon>
        <taxon>Lactobacillaceae</taxon>
        <taxon>Furfurilactobacillus</taxon>
    </lineage>
</organism>
<proteinExistence type="predicted"/>
<dbReference type="Gene3D" id="3.40.470.10">
    <property type="entry name" value="Uracil-DNA glycosylase-like domain"/>
    <property type="match status" value="1"/>
</dbReference>
<evidence type="ECO:0000256" key="7">
    <source>
        <dbReference type="ARBA" id="ARBA00023204"/>
    </source>
</evidence>
<evidence type="ECO:0000256" key="3">
    <source>
        <dbReference type="ARBA" id="ARBA00022763"/>
    </source>
</evidence>
<feature type="domain" description="Uracil-DNA glycosylase-like" evidence="8">
    <location>
        <begin position="28"/>
        <end position="198"/>
    </location>
</feature>
<evidence type="ECO:0000313" key="10">
    <source>
        <dbReference type="Proteomes" id="UP000051999"/>
    </source>
</evidence>
<dbReference type="PANTHER" id="PTHR33693:SF1">
    <property type="entry name" value="TYPE-4 URACIL-DNA GLYCOSYLASE"/>
    <property type="match status" value="1"/>
</dbReference>
<dbReference type="SUPFAM" id="SSF52141">
    <property type="entry name" value="Uracil-DNA glycosylase-like"/>
    <property type="match status" value="1"/>
</dbReference>
<accession>A0A0R1R7U7</accession>
<name>A0A0R1R7U7_9LACO</name>
<comment type="caution">
    <text evidence="9">The sequence shown here is derived from an EMBL/GenBank/DDBJ whole genome shotgun (WGS) entry which is preliminary data.</text>
</comment>
<dbReference type="AlphaFoldDB" id="A0A0R1R7U7"/>
<keyword evidence="4" id="KW-0378">Hydrolase</keyword>
<dbReference type="GO" id="GO:0046872">
    <property type="term" value="F:metal ion binding"/>
    <property type="evidence" value="ECO:0007669"/>
    <property type="project" value="UniProtKB-KW"/>
</dbReference>
<sequence length="204" mass="22649">MATFLTPALIQHAHELIDANENLEGFVPGEGSLTPKLVLVSEAPGAKEAELSHGFQGPAGTELNDWLALLGLTRDEIYMTGAVRARPFTEKNGRKRDRRPTQAELKAFAPLLDHELAALPAGTLLVPLGNTGLQRLLGNKMKITQVHGELMKMPILTFHAAVEKFRPSVRTYSLFPLFHPSYVRRFPSKRSLVEDDLKMLKTFL</sequence>
<keyword evidence="7" id="KW-0234">DNA repair</keyword>
<dbReference type="RefSeq" id="WP_017262985.1">
    <property type="nucleotide sequence ID" value="NZ_AUAW01000010.1"/>
</dbReference>
<evidence type="ECO:0000256" key="2">
    <source>
        <dbReference type="ARBA" id="ARBA00022723"/>
    </source>
</evidence>
<evidence type="ECO:0000259" key="8">
    <source>
        <dbReference type="SMART" id="SM00986"/>
    </source>
</evidence>
<keyword evidence="1" id="KW-0004">4Fe-4S</keyword>
<dbReference type="GO" id="GO:0051539">
    <property type="term" value="F:4 iron, 4 sulfur cluster binding"/>
    <property type="evidence" value="ECO:0007669"/>
    <property type="project" value="UniProtKB-KW"/>
</dbReference>
<dbReference type="SMART" id="SM00986">
    <property type="entry name" value="UDG"/>
    <property type="match status" value="1"/>
</dbReference>